<reference evidence="3" key="1">
    <citation type="submission" date="2014-12" db="EMBL/GenBank/DDBJ databases">
        <title>Complete genome sequence of a multi-drug resistant Klebsiella pneumoniae.</title>
        <authorList>
            <person name="Hua X."/>
            <person name="Chen Q."/>
            <person name="Li X."/>
            <person name="Feng Y."/>
            <person name="Ruan Z."/>
            <person name="Yu Y."/>
        </authorList>
    </citation>
    <scope>NUCLEOTIDE SEQUENCE [LARGE SCALE GENOMIC DNA]</scope>
    <source>
        <strain evidence="3">5.12</strain>
    </source>
</reference>
<keyword evidence="3" id="KW-1185">Reference proteome</keyword>
<name>A0A6M4MAV3_9ALTE</name>
<dbReference type="Proteomes" id="UP000219285">
    <property type="component" value="Chromosome"/>
</dbReference>
<dbReference type="EMBL" id="CP052766">
    <property type="protein sequence ID" value="QJR79918.1"/>
    <property type="molecule type" value="Genomic_DNA"/>
</dbReference>
<dbReference type="Pfam" id="PF11346">
    <property type="entry name" value="DUF3149"/>
    <property type="match status" value="1"/>
</dbReference>
<dbReference type="RefSeq" id="WP_083638360.1">
    <property type="nucleotide sequence ID" value="NZ_CP052766.1"/>
</dbReference>
<dbReference type="AlphaFoldDB" id="A0A6M4MAV3"/>
<dbReference type="InterPro" id="IPR021494">
    <property type="entry name" value="DUF3149"/>
</dbReference>
<feature type="transmembrane region" description="Helical" evidence="1">
    <location>
        <begin position="12"/>
        <end position="33"/>
    </location>
</feature>
<reference evidence="2 3" key="2">
    <citation type="submission" date="2020-04" db="EMBL/GenBank/DDBJ databases">
        <title>Complete genome sequence of Alteromonas pelagimontana 5.12T.</title>
        <authorList>
            <person name="Sinha R.K."/>
            <person name="Krishnan K.P."/>
            <person name="Kurian J.P."/>
        </authorList>
    </citation>
    <scope>NUCLEOTIDE SEQUENCE [LARGE SCALE GENOMIC DNA]</scope>
    <source>
        <strain evidence="2 3">5.12</strain>
    </source>
</reference>
<sequence length="56" mass="6643">MMLKMLTDPVVWGPLLGILMIIVMMLYYTYLFMHNMAKEEKSSKSTHDNEDQRFLS</sequence>
<keyword evidence="1" id="KW-0812">Transmembrane</keyword>
<evidence type="ECO:0000313" key="3">
    <source>
        <dbReference type="Proteomes" id="UP000219285"/>
    </source>
</evidence>
<keyword evidence="1" id="KW-0472">Membrane</keyword>
<dbReference type="KEGG" id="apel:CA267_003520"/>
<accession>A0A6M4MAV3</accession>
<keyword evidence="1" id="KW-1133">Transmembrane helix</keyword>
<evidence type="ECO:0000256" key="1">
    <source>
        <dbReference type="SAM" id="Phobius"/>
    </source>
</evidence>
<organism evidence="2 3">
    <name type="scientific">Alteromonas pelagimontana</name>
    <dbReference type="NCBI Taxonomy" id="1858656"/>
    <lineage>
        <taxon>Bacteria</taxon>
        <taxon>Pseudomonadati</taxon>
        <taxon>Pseudomonadota</taxon>
        <taxon>Gammaproteobacteria</taxon>
        <taxon>Alteromonadales</taxon>
        <taxon>Alteromonadaceae</taxon>
        <taxon>Alteromonas/Salinimonas group</taxon>
        <taxon>Alteromonas</taxon>
    </lineage>
</organism>
<gene>
    <name evidence="2" type="ORF">CA267_003520</name>
</gene>
<proteinExistence type="predicted"/>
<protein>
    <submittedName>
        <fullName evidence="2">DUF3149 domain-containing protein</fullName>
    </submittedName>
</protein>
<evidence type="ECO:0000313" key="2">
    <source>
        <dbReference type="EMBL" id="QJR79918.1"/>
    </source>
</evidence>